<accession>A0A5B7BYF5</accession>
<protein>
    <submittedName>
        <fullName evidence="2">Uncharacterized protein</fullName>
    </submittedName>
</protein>
<reference evidence="2" key="1">
    <citation type="submission" date="2019-08" db="EMBL/GenBank/DDBJ databases">
        <title>Reference gene set and small RNA set construction with multiple tissues from Davidia involucrata Baill.</title>
        <authorList>
            <person name="Yang H."/>
            <person name="Zhou C."/>
            <person name="Li G."/>
            <person name="Wang J."/>
            <person name="Gao P."/>
            <person name="Wang M."/>
            <person name="Wang R."/>
            <person name="Zhao Y."/>
        </authorList>
    </citation>
    <scope>NUCLEOTIDE SEQUENCE</scope>
    <source>
        <tissue evidence="2">Mixed with DoveR01_LX</tissue>
    </source>
</reference>
<proteinExistence type="predicted"/>
<feature type="compositionally biased region" description="Basic and acidic residues" evidence="1">
    <location>
        <begin position="1"/>
        <end position="10"/>
    </location>
</feature>
<gene>
    <name evidence="2" type="ORF">Din_042467</name>
</gene>
<dbReference type="EMBL" id="GHES01042467">
    <property type="protein sequence ID" value="MPA73026.1"/>
    <property type="molecule type" value="Transcribed_RNA"/>
</dbReference>
<dbReference type="PANTHER" id="PTHR35123">
    <property type="entry name" value="OS07G0633900 PROTEIN-RELATED"/>
    <property type="match status" value="1"/>
</dbReference>
<organism evidence="2">
    <name type="scientific">Davidia involucrata</name>
    <name type="common">Dove tree</name>
    <dbReference type="NCBI Taxonomy" id="16924"/>
    <lineage>
        <taxon>Eukaryota</taxon>
        <taxon>Viridiplantae</taxon>
        <taxon>Streptophyta</taxon>
        <taxon>Embryophyta</taxon>
        <taxon>Tracheophyta</taxon>
        <taxon>Spermatophyta</taxon>
        <taxon>Magnoliopsida</taxon>
        <taxon>eudicotyledons</taxon>
        <taxon>Gunneridae</taxon>
        <taxon>Pentapetalae</taxon>
        <taxon>asterids</taxon>
        <taxon>Cornales</taxon>
        <taxon>Nyssaceae</taxon>
        <taxon>Davidia</taxon>
    </lineage>
</organism>
<feature type="compositionally biased region" description="Basic and acidic residues" evidence="1">
    <location>
        <begin position="28"/>
        <end position="41"/>
    </location>
</feature>
<feature type="region of interest" description="Disordered" evidence="1">
    <location>
        <begin position="1"/>
        <end position="41"/>
    </location>
</feature>
<name>A0A5B7BYF5_DAVIN</name>
<sequence>MSEPEQERSDVVGGGCGGGDYDDGGGSSRRDDQEKQMGHVCEGHARKAKRVAFFRFRKVKKQLPGRNKRPSNPSSATTGCLGKWVCGGGGGCYLCFKQPQTLDSPVESQTSDPNSPEFSHELLKTLIEKNDFYSKECNPHLDINVDNTDEK</sequence>
<feature type="compositionally biased region" description="Gly residues" evidence="1">
    <location>
        <begin position="12"/>
        <end position="27"/>
    </location>
</feature>
<evidence type="ECO:0000256" key="1">
    <source>
        <dbReference type="SAM" id="MobiDB-lite"/>
    </source>
</evidence>
<dbReference type="PANTHER" id="PTHR35123:SF2">
    <property type="entry name" value="UBIQUITIN CARBOXYL-TERMINAL HYDROLASE-LIKE PROTEIN"/>
    <property type="match status" value="1"/>
</dbReference>
<evidence type="ECO:0000313" key="2">
    <source>
        <dbReference type="EMBL" id="MPA73026.1"/>
    </source>
</evidence>
<dbReference type="AlphaFoldDB" id="A0A5B7BYF5"/>